<gene>
    <name evidence="3" type="ORF">B0I36DRAFT_347445</name>
</gene>
<dbReference type="AlphaFoldDB" id="A0A9P8YC09"/>
<keyword evidence="2" id="KW-0472">Membrane</keyword>
<keyword evidence="2" id="KW-0812">Transmembrane</keyword>
<dbReference type="EMBL" id="JAGTJQ010000003">
    <property type="protein sequence ID" value="KAH7035708.1"/>
    <property type="molecule type" value="Genomic_DNA"/>
</dbReference>
<sequence length="703" mass="73637">MAGLAVPIGHTAAPFDPNISNGTCYFAPGRPHTGPYIPCGIAGLPGPALSGGAVQGERAASSVDGGAGGNPALACCVMGDYCESSHACYSPDTDNVYLAGCADPEYKSTACPYKSDAFASQEWVGMVWSCEASEQHGGRADQEEARNKTKEPGRSLADSFHAPNITRRVAPRGMMMKDLGLANISITEGHTPSHAAAGHASPGNILADSGNSDGLIGWSGCPLPHPDSVVPERMYNMCDPCLLERDALFMDKRYLTRVAKLPDGIGGVVAWEPGFGPGTPGGFGASAGGSEGSLAPAPSVGLSAGTTTMSSCVSTMSSTGVVAGGTDTTTARDSQSVVPTLTDDDSATEAHPAASRTNIIVGSTSAVVIVLLAGALAWLLVKRQQRKRQERRVIRETHLALARSPSPPQISSRAHSAGSIPAQHNNLGSADGTYRGLPSSRSMSQVTARVGTSSLLPSMDSTSHGRGAAHLGPAGDIRRWSTATDFTVTSSSSRTAMEAITAQTTNQSSQTAITPVSVCSPTAATPGIKRYSTALTAGDAAFDGDAADDRDYCFRTATRQDSIQLDGSTPTSRRLSAAGDRIVELENHIDRKLHAQGRREREQPGDGVPFELLSPEAVYVPPSIESVRDGCPQYREEEHEEDEGDDDDVDEDSRSFSSYQGGTIQHIQQLRMRIVDPNTARVLILGKNNEGTNKIEGKDSEKA</sequence>
<comment type="caution">
    <text evidence="3">The sequence shown here is derived from an EMBL/GenBank/DDBJ whole genome shotgun (WGS) entry which is preliminary data.</text>
</comment>
<evidence type="ECO:0000256" key="1">
    <source>
        <dbReference type="SAM" id="MobiDB-lite"/>
    </source>
</evidence>
<feature type="compositionally biased region" description="Basic and acidic residues" evidence="1">
    <location>
        <begin position="134"/>
        <end position="153"/>
    </location>
</feature>
<feature type="region of interest" description="Disordered" evidence="1">
    <location>
        <begin position="134"/>
        <end position="158"/>
    </location>
</feature>
<dbReference type="GeneID" id="70186116"/>
<keyword evidence="4" id="KW-1185">Reference proteome</keyword>
<accession>A0A9P8YC09</accession>
<feature type="region of interest" description="Disordered" evidence="1">
    <location>
        <begin position="326"/>
        <end position="353"/>
    </location>
</feature>
<dbReference type="RefSeq" id="XP_046015801.1">
    <property type="nucleotide sequence ID" value="XM_046156570.1"/>
</dbReference>
<organism evidence="3 4">
    <name type="scientific">Microdochium trichocladiopsis</name>
    <dbReference type="NCBI Taxonomy" id="1682393"/>
    <lineage>
        <taxon>Eukaryota</taxon>
        <taxon>Fungi</taxon>
        <taxon>Dikarya</taxon>
        <taxon>Ascomycota</taxon>
        <taxon>Pezizomycotina</taxon>
        <taxon>Sordariomycetes</taxon>
        <taxon>Xylariomycetidae</taxon>
        <taxon>Xylariales</taxon>
        <taxon>Microdochiaceae</taxon>
        <taxon>Microdochium</taxon>
    </lineage>
</organism>
<dbReference type="Proteomes" id="UP000756346">
    <property type="component" value="Unassembled WGS sequence"/>
</dbReference>
<feature type="compositionally biased region" description="Acidic residues" evidence="1">
    <location>
        <begin position="638"/>
        <end position="651"/>
    </location>
</feature>
<feature type="region of interest" description="Disordered" evidence="1">
    <location>
        <begin position="624"/>
        <end position="663"/>
    </location>
</feature>
<feature type="transmembrane region" description="Helical" evidence="2">
    <location>
        <begin position="359"/>
        <end position="381"/>
    </location>
</feature>
<evidence type="ECO:0000313" key="4">
    <source>
        <dbReference type="Proteomes" id="UP000756346"/>
    </source>
</evidence>
<protein>
    <submittedName>
        <fullName evidence="3">Uncharacterized protein</fullName>
    </submittedName>
</protein>
<dbReference type="OrthoDB" id="4148662at2759"/>
<reference evidence="3" key="1">
    <citation type="journal article" date="2021" name="Nat. Commun.">
        <title>Genetic determinants of endophytism in the Arabidopsis root mycobiome.</title>
        <authorList>
            <person name="Mesny F."/>
            <person name="Miyauchi S."/>
            <person name="Thiergart T."/>
            <person name="Pickel B."/>
            <person name="Atanasova L."/>
            <person name="Karlsson M."/>
            <person name="Huettel B."/>
            <person name="Barry K.W."/>
            <person name="Haridas S."/>
            <person name="Chen C."/>
            <person name="Bauer D."/>
            <person name="Andreopoulos W."/>
            <person name="Pangilinan J."/>
            <person name="LaButti K."/>
            <person name="Riley R."/>
            <person name="Lipzen A."/>
            <person name="Clum A."/>
            <person name="Drula E."/>
            <person name="Henrissat B."/>
            <person name="Kohler A."/>
            <person name="Grigoriev I.V."/>
            <person name="Martin F.M."/>
            <person name="Hacquard S."/>
        </authorList>
    </citation>
    <scope>NUCLEOTIDE SEQUENCE</scope>
    <source>
        <strain evidence="3">MPI-CAGE-CH-0230</strain>
    </source>
</reference>
<keyword evidence="2" id="KW-1133">Transmembrane helix</keyword>
<evidence type="ECO:0000256" key="2">
    <source>
        <dbReference type="SAM" id="Phobius"/>
    </source>
</evidence>
<proteinExistence type="predicted"/>
<feature type="region of interest" description="Disordered" evidence="1">
    <location>
        <begin position="401"/>
        <end position="427"/>
    </location>
</feature>
<evidence type="ECO:0000313" key="3">
    <source>
        <dbReference type="EMBL" id="KAH7035708.1"/>
    </source>
</evidence>
<name>A0A9P8YC09_9PEZI</name>